<feature type="transmembrane region" description="Helical" evidence="14">
    <location>
        <begin position="21"/>
        <end position="41"/>
    </location>
</feature>
<keyword evidence="12" id="KW-0902">Two-component regulatory system</keyword>
<evidence type="ECO:0000259" key="15">
    <source>
        <dbReference type="PROSITE" id="PS50109"/>
    </source>
</evidence>
<evidence type="ECO:0000256" key="2">
    <source>
        <dbReference type="ARBA" id="ARBA00004429"/>
    </source>
</evidence>
<sequence>MKLRLGPTDWRPFRRFGLTERLLAILLVVVTIDFVVNSVLFDQAGAFALRRDDATRIADNVTLVGRALDRTPPDRRRETAQALSTARFILDWAPTAPLPVTATAKGNALYDQVVGIAPDLARHNLRMETQARRSPQLIDGSIQLTDGSWVRFRTHGSAAWQFDMARLLLPSVLLGVLAWLLFRVTLRPIRDLVRATRRVGSAPPEELQERGPDELRDLIRAFNQMQQRIYRSLQARTQSMLAIGHDLRTPLSRLQLRIENADLDEPTRSALMRDTDEMNHLLRSLQAYVDSGAETIPRERIDLAVMATTLVDTVADEGADATYDGPEHLEVVVRPVAIRRSISNLIENALRYAGNARVRVWEEAGDAIVEVEDDGPGIPESRMGDVLQPFVRLDNARGRSTSGMGLGLPIVRRAIKLEGGVLTLVNRPEGGLRVTIRLHGATGCR</sequence>
<dbReference type="GO" id="GO:0005524">
    <property type="term" value="F:ATP binding"/>
    <property type="evidence" value="ECO:0007669"/>
    <property type="project" value="UniProtKB-KW"/>
</dbReference>
<evidence type="ECO:0000259" key="16">
    <source>
        <dbReference type="PROSITE" id="PS50885"/>
    </source>
</evidence>
<organism evidence="17 18">
    <name type="scientific">Novosphingobium cyanobacteriorum</name>
    <dbReference type="NCBI Taxonomy" id="3024215"/>
    <lineage>
        <taxon>Bacteria</taxon>
        <taxon>Pseudomonadati</taxon>
        <taxon>Pseudomonadota</taxon>
        <taxon>Alphaproteobacteria</taxon>
        <taxon>Sphingomonadales</taxon>
        <taxon>Sphingomonadaceae</taxon>
        <taxon>Novosphingobium</taxon>
    </lineage>
</organism>
<dbReference type="CDD" id="cd06225">
    <property type="entry name" value="HAMP"/>
    <property type="match status" value="1"/>
</dbReference>
<dbReference type="InterPro" id="IPR036097">
    <property type="entry name" value="HisK_dim/P_sf"/>
</dbReference>
<dbReference type="InterPro" id="IPR005467">
    <property type="entry name" value="His_kinase_dom"/>
</dbReference>
<dbReference type="PANTHER" id="PTHR44936">
    <property type="entry name" value="SENSOR PROTEIN CREC"/>
    <property type="match status" value="1"/>
</dbReference>
<keyword evidence="6" id="KW-0808">Transferase</keyword>
<dbReference type="PROSITE" id="PS50109">
    <property type="entry name" value="HIS_KIN"/>
    <property type="match status" value="1"/>
</dbReference>
<protein>
    <recommendedName>
        <fullName evidence="3">histidine kinase</fullName>
        <ecNumber evidence="3">2.7.13.3</ecNumber>
    </recommendedName>
</protein>
<dbReference type="PRINTS" id="PR00344">
    <property type="entry name" value="BCTRLSENSOR"/>
</dbReference>
<keyword evidence="18" id="KW-1185">Reference proteome</keyword>
<dbReference type="SMART" id="SM00387">
    <property type="entry name" value="HATPase_c"/>
    <property type="match status" value="1"/>
</dbReference>
<accession>A0ABT6CCQ3</accession>
<evidence type="ECO:0000256" key="3">
    <source>
        <dbReference type="ARBA" id="ARBA00012438"/>
    </source>
</evidence>
<dbReference type="SUPFAM" id="SSF55874">
    <property type="entry name" value="ATPase domain of HSP90 chaperone/DNA topoisomerase II/histidine kinase"/>
    <property type="match status" value="1"/>
</dbReference>
<feature type="transmembrane region" description="Helical" evidence="14">
    <location>
        <begin position="167"/>
        <end position="186"/>
    </location>
</feature>
<evidence type="ECO:0000256" key="8">
    <source>
        <dbReference type="ARBA" id="ARBA00022741"/>
    </source>
</evidence>
<reference evidence="17 18" key="1">
    <citation type="submission" date="2023-03" db="EMBL/GenBank/DDBJ databases">
        <title>Novosphingobium cyanobacteriorum sp. nov., isolated from a eutrophic reservoir during the Microcystis bloom period.</title>
        <authorList>
            <person name="Kang M."/>
            <person name="Le V."/>
            <person name="Ko S.-R."/>
            <person name="Lee S.-A."/>
            <person name="Ahn C.-Y."/>
        </authorList>
    </citation>
    <scope>NUCLEOTIDE SEQUENCE [LARGE SCALE GENOMIC DNA]</scope>
    <source>
        <strain evidence="17 18">HBC54</strain>
    </source>
</reference>
<dbReference type="InterPro" id="IPR004358">
    <property type="entry name" value="Sig_transdc_His_kin-like_C"/>
</dbReference>
<keyword evidence="5" id="KW-0597">Phosphoprotein</keyword>
<evidence type="ECO:0000256" key="5">
    <source>
        <dbReference type="ARBA" id="ARBA00022553"/>
    </source>
</evidence>
<dbReference type="PANTHER" id="PTHR44936:SF5">
    <property type="entry name" value="SENSOR HISTIDINE KINASE ENVZ"/>
    <property type="match status" value="1"/>
</dbReference>
<keyword evidence="4" id="KW-0997">Cell inner membrane</keyword>
<name>A0ABT6CCQ3_9SPHN</name>
<evidence type="ECO:0000256" key="4">
    <source>
        <dbReference type="ARBA" id="ARBA00022519"/>
    </source>
</evidence>
<comment type="subcellular location">
    <subcellularLocation>
        <location evidence="2">Cell inner membrane</location>
        <topology evidence="2">Multi-pass membrane protein</topology>
    </subcellularLocation>
</comment>
<dbReference type="Gene3D" id="1.10.287.130">
    <property type="match status" value="1"/>
</dbReference>
<keyword evidence="11 14" id="KW-1133">Transmembrane helix</keyword>
<dbReference type="Pfam" id="PF00672">
    <property type="entry name" value="HAMP"/>
    <property type="match status" value="1"/>
</dbReference>
<dbReference type="EC" id="2.7.13.3" evidence="3"/>
<evidence type="ECO:0000256" key="1">
    <source>
        <dbReference type="ARBA" id="ARBA00000085"/>
    </source>
</evidence>
<evidence type="ECO:0000313" key="18">
    <source>
        <dbReference type="Proteomes" id="UP001222770"/>
    </source>
</evidence>
<dbReference type="PROSITE" id="PS50885">
    <property type="entry name" value="HAMP"/>
    <property type="match status" value="1"/>
</dbReference>
<evidence type="ECO:0000256" key="9">
    <source>
        <dbReference type="ARBA" id="ARBA00022777"/>
    </source>
</evidence>
<dbReference type="Pfam" id="PF02518">
    <property type="entry name" value="HATPase_c"/>
    <property type="match status" value="1"/>
</dbReference>
<dbReference type="CDD" id="cd00075">
    <property type="entry name" value="HATPase"/>
    <property type="match status" value="1"/>
</dbReference>
<evidence type="ECO:0000256" key="12">
    <source>
        <dbReference type="ARBA" id="ARBA00023012"/>
    </source>
</evidence>
<evidence type="ECO:0000256" key="10">
    <source>
        <dbReference type="ARBA" id="ARBA00022840"/>
    </source>
</evidence>
<evidence type="ECO:0000256" key="6">
    <source>
        <dbReference type="ARBA" id="ARBA00022679"/>
    </source>
</evidence>
<evidence type="ECO:0000313" key="17">
    <source>
        <dbReference type="EMBL" id="MDF8331704.1"/>
    </source>
</evidence>
<dbReference type="InterPro" id="IPR050980">
    <property type="entry name" value="2C_sensor_his_kinase"/>
</dbReference>
<dbReference type="InterPro" id="IPR036890">
    <property type="entry name" value="HATPase_C_sf"/>
</dbReference>
<evidence type="ECO:0000256" key="7">
    <source>
        <dbReference type="ARBA" id="ARBA00022692"/>
    </source>
</evidence>
<comment type="caution">
    <text evidence="17">The sequence shown here is derived from an EMBL/GenBank/DDBJ whole genome shotgun (WGS) entry which is preliminary data.</text>
</comment>
<dbReference type="InterPro" id="IPR003660">
    <property type="entry name" value="HAMP_dom"/>
</dbReference>
<gene>
    <name evidence="17" type="ORF">POM99_00690</name>
</gene>
<keyword evidence="8" id="KW-0547">Nucleotide-binding</keyword>
<proteinExistence type="predicted"/>
<dbReference type="Proteomes" id="UP001222770">
    <property type="component" value="Unassembled WGS sequence"/>
</dbReference>
<dbReference type="InterPro" id="IPR003594">
    <property type="entry name" value="HATPase_dom"/>
</dbReference>
<keyword evidence="4" id="KW-1003">Cell membrane</keyword>
<evidence type="ECO:0000256" key="11">
    <source>
        <dbReference type="ARBA" id="ARBA00022989"/>
    </source>
</evidence>
<dbReference type="SMART" id="SM00304">
    <property type="entry name" value="HAMP"/>
    <property type="match status" value="1"/>
</dbReference>
<feature type="domain" description="HAMP" evidence="16">
    <location>
        <begin position="183"/>
        <end position="234"/>
    </location>
</feature>
<evidence type="ECO:0000256" key="13">
    <source>
        <dbReference type="ARBA" id="ARBA00023136"/>
    </source>
</evidence>
<dbReference type="Gene3D" id="3.30.565.10">
    <property type="entry name" value="Histidine kinase-like ATPase, C-terminal domain"/>
    <property type="match status" value="1"/>
</dbReference>
<dbReference type="RefSeq" id="WP_277274810.1">
    <property type="nucleotide sequence ID" value="NZ_JAROCY010000001.1"/>
</dbReference>
<keyword evidence="9" id="KW-0418">Kinase</keyword>
<comment type="catalytic activity">
    <reaction evidence="1">
        <text>ATP + protein L-histidine = ADP + protein N-phospho-L-histidine.</text>
        <dbReference type="EC" id="2.7.13.3"/>
    </reaction>
</comment>
<feature type="domain" description="Histidine kinase" evidence="15">
    <location>
        <begin position="242"/>
        <end position="442"/>
    </location>
</feature>
<keyword evidence="7 14" id="KW-0812">Transmembrane</keyword>
<dbReference type="EMBL" id="JAROCY010000001">
    <property type="protein sequence ID" value="MDF8331704.1"/>
    <property type="molecule type" value="Genomic_DNA"/>
</dbReference>
<evidence type="ECO:0000256" key="14">
    <source>
        <dbReference type="SAM" id="Phobius"/>
    </source>
</evidence>
<keyword evidence="10 17" id="KW-0067">ATP-binding</keyword>
<keyword evidence="13 14" id="KW-0472">Membrane</keyword>
<dbReference type="SUPFAM" id="SSF47384">
    <property type="entry name" value="Homodimeric domain of signal transducing histidine kinase"/>
    <property type="match status" value="1"/>
</dbReference>